<protein>
    <submittedName>
        <fullName evidence="3">6-phospho-3-hexuloisomerase</fullName>
    </submittedName>
</protein>
<dbReference type="InterPro" id="IPR046348">
    <property type="entry name" value="SIS_dom_sf"/>
</dbReference>
<dbReference type="CDD" id="cd05005">
    <property type="entry name" value="SIS_PHI"/>
    <property type="match status" value="1"/>
</dbReference>
<dbReference type="PANTHER" id="PTHR43443:SF1">
    <property type="entry name" value="3-HEXULOSE-6-PHOSPHATE ISOMERASE"/>
    <property type="match status" value="1"/>
</dbReference>
<evidence type="ECO:0000313" key="4">
    <source>
        <dbReference type="Proteomes" id="UP000254051"/>
    </source>
</evidence>
<dbReference type="InterPro" id="IPR017552">
    <property type="entry name" value="PHI/rmpB"/>
</dbReference>
<organism evidence="3 4">
    <name type="scientific">Faecalicatena contorta</name>
    <dbReference type="NCBI Taxonomy" id="39482"/>
    <lineage>
        <taxon>Bacteria</taxon>
        <taxon>Bacillati</taxon>
        <taxon>Bacillota</taxon>
        <taxon>Clostridia</taxon>
        <taxon>Lachnospirales</taxon>
        <taxon>Lachnospiraceae</taxon>
        <taxon>Faecalicatena</taxon>
    </lineage>
</organism>
<dbReference type="PANTHER" id="PTHR43443">
    <property type="entry name" value="3-HEXULOSE-6-PHOSPHATE ISOMERASE"/>
    <property type="match status" value="1"/>
</dbReference>
<dbReference type="InterPro" id="IPR001347">
    <property type="entry name" value="SIS_dom"/>
</dbReference>
<evidence type="ECO:0000256" key="1">
    <source>
        <dbReference type="ARBA" id="ARBA00009235"/>
    </source>
</evidence>
<keyword evidence="3" id="KW-0413">Isomerase</keyword>
<gene>
    <name evidence="3" type="ORF">SAMN05216529_11810</name>
</gene>
<evidence type="ECO:0000313" key="3">
    <source>
        <dbReference type="EMBL" id="SUQ15900.1"/>
    </source>
</evidence>
<evidence type="ECO:0000259" key="2">
    <source>
        <dbReference type="PROSITE" id="PS51464"/>
    </source>
</evidence>
<accession>A0A315ZPM4</accession>
<name>A0A315ZPM4_9FIRM</name>
<proteinExistence type="inferred from homology"/>
<comment type="similarity">
    <text evidence="1">Belongs to the SIS family. PHI subfamily.</text>
</comment>
<dbReference type="Proteomes" id="UP000254051">
    <property type="component" value="Unassembled WGS sequence"/>
</dbReference>
<keyword evidence="4" id="KW-1185">Reference proteome</keyword>
<dbReference type="GO" id="GO:0097367">
    <property type="term" value="F:carbohydrate derivative binding"/>
    <property type="evidence" value="ECO:0007669"/>
    <property type="project" value="InterPro"/>
</dbReference>
<dbReference type="SUPFAM" id="SSF53697">
    <property type="entry name" value="SIS domain"/>
    <property type="match status" value="1"/>
</dbReference>
<dbReference type="NCBIfam" id="TIGR03127">
    <property type="entry name" value="RuMP_HxlB"/>
    <property type="match status" value="1"/>
</dbReference>
<dbReference type="EMBL" id="UHJJ01000018">
    <property type="protein sequence ID" value="SUQ15900.1"/>
    <property type="molecule type" value="Genomic_DNA"/>
</dbReference>
<dbReference type="PROSITE" id="PS51464">
    <property type="entry name" value="SIS"/>
    <property type="match status" value="1"/>
</dbReference>
<feature type="domain" description="SIS" evidence="2">
    <location>
        <begin position="39"/>
        <end position="183"/>
    </location>
</feature>
<sequence>MSAFERRIGRMAEAIILKKILEELTENAKQIRQEELEQFADNIQAAKRIFVAGAGRSGFVARAFSNRLMHLGLTVYFVGEPTTPSIQEGDLLIIASGSGETGSLKVMAEKAKKQQAAVAAITIFPEASIGSMADAVIQVPGVTPKSELENKVISIQPMGNVFEQTAWLIFDNIVMILMERLGKTEEEMFKLHANLE</sequence>
<dbReference type="GO" id="GO:0016853">
    <property type="term" value="F:isomerase activity"/>
    <property type="evidence" value="ECO:0007669"/>
    <property type="project" value="UniProtKB-KW"/>
</dbReference>
<dbReference type="AlphaFoldDB" id="A0A315ZPM4"/>
<dbReference type="Pfam" id="PF01380">
    <property type="entry name" value="SIS"/>
    <property type="match status" value="1"/>
</dbReference>
<dbReference type="GO" id="GO:1901135">
    <property type="term" value="P:carbohydrate derivative metabolic process"/>
    <property type="evidence" value="ECO:0007669"/>
    <property type="project" value="InterPro"/>
</dbReference>
<dbReference type="Gene3D" id="3.40.50.10490">
    <property type="entry name" value="Glucose-6-phosphate isomerase like protein, domain 1"/>
    <property type="match status" value="1"/>
</dbReference>
<reference evidence="4" key="1">
    <citation type="submission" date="2017-07" db="EMBL/GenBank/DDBJ databases">
        <authorList>
            <person name="Varghese N."/>
            <person name="Submissions S."/>
        </authorList>
    </citation>
    <scope>NUCLEOTIDE SEQUENCE [LARGE SCALE GENOMIC DNA]</scope>
    <source>
        <strain evidence="4">NLAE-zl-C134</strain>
    </source>
</reference>